<dbReference type="Proteomes" id="UP001501676">
    <property type="component" value="Unassembled WGS sequence"/>
</dbReference>
<proteinExistence type="predicted"/>
<dbReference type="PANTHER" id="PTHR43433:SF5">
    <property type="entry name" value="AB HYDROLASE-1 DOMAIN-CONTAINING PROTEIN"/>
    <property type="match status" value="1"/>
</dbReference>
<comment type="caution">
    <text evidence="2">The sequence shown here is derived from an EMBL/GenBank/DDBJ whole genome shotgun (WGS) entry which is preliminary data.</text>
</comment>
<gene>
    <name evidence="2" type="ORF">GCM10020369_39930</name>
</gene>
<dbReference type="GO" id="GO:0016787">
    <property type="term" value="F:hydrolase activity"/>
    <property type="evidence" value="ECO:0007669"/>
    <property type="project" value="UniProtKB-KW"/>
</dbReference>
<sequence>MVAEREIRLSDGRTLRTFDGGGTGPVVVWHHGTPHTGALIPPLLSAAADRGLRLVSYARPGYGGSPSLPGRDVASAAGDVAEVLGALGIDRFVTVGSSGGAPHALACAALLPGRVTAVATFAGLSPYGGDPGWFAGMADDRALRAATAGRAARARYAETAEFDPATFTDADWAVLSGAWAALGEDAVKAGASSPDGALDDHLAFVSPWGFDPATITVPVLLVHGADDRMVPASHADRLLTAIPGATRWLRPGDGHVSVLAAYPAVLDWLVAESSLR</sequence>
<protein>
    <submittedName>
        <fullName evidence="2">Alpha/beta hydrolase</fullName>
    </submittedName>
</protein>
<evidence type="ECO:0000259" key="1">
    <source>
        <dbReference type="Pfam" id="PF00561"/>
    </source>
</evidence>
<dbReference type="Pfam" id="PF00561">
    <property type="entry name" value="Abhydrolase_1"/>
    <property type="match status" value="1"/>
</dbReference>
<dbReference type="PANTHER" id="PTHR43433">
    <property type="entry name" value="HYDROLASE, ALPHA/BETA FOLD FAMILY PROTEIN"/>
    <property type="match status" value="1"/>
</dbReference>
<keyword evidence="2" id="KW-0378">Hydrolase</keyword>
<dbReference type="InterPro" id="IPR050471">
    <property type="entry name" value="AB_hydrolase"/>
</dbReference>
<dbReference type="RefSeq" id="WP_345729670.1">
    <property type="nucleotide sequence ID" value="NZ_BAAAYN010000024.1"/>
</dbReference>
<keyword evidence="3" id="KW-1185">Reference proteome</keyword>
<dbReference type="PRINTS" id="PR00111">
    <property type="entry name" value="ABHYDROLASE"/>
</dbReference>
<reference evidence="3" key="1">
    <citation type="journal article" date="2019" name="Int. J. Syst. Evol. Microbiol.">
        <title>The Global Catalogue of Microorganisms (GCM) 10K type strain sequencing project: providing services to taxonomists for standard genome sequencing and annotation.</title>
        <authorList>
            <consortium name="The Broad Institute Genomics Platform"/>
            <consortium name="The Broad Institute Genome Sequencing Center for Infectious Disease"/>
            <person name="Wu L."/>
            <person name="Ma J."/>
        </authorList>
    </citation>
    <scope>NUCLEOTIDE SEQUENCE [LARGE SCALE GENOMIC DNA]</scope>
    <source>
        <strain evidence="3">JCM 9458</strain>
    </source>
</reference>
<dbReference type="SUPFAM" id="SSF53474">
    <property type="entry name" value="alpha/beta-Hydrolases"/>
    <property type="match status" value="1"/>
</dbReference>
<dbReference type="InterPro" id="IPR029058">
    <property type="entry name" value="AB_hydrolase_fold"/>
</dbReference>
<dbReference type="Gene3D" id="3.40.50.1820">
    <property type="entry name" value="alpha/beta hydrolase"/>
    <property type="match status" value="1"/>
</dbReference>
<accession>A0ABP6T160</accession>
<organism evidence="2 3">
    <name type="scientific">Cryptosporangium minutisporangium</name>
    <dbReference type="NCBI Taxonomy" id="113569"/>
    <lineage>
        <taxon>Bacteria</taxon>
        <taxon>Bacillati</taxon>
        <taxon>Actinomycetota</taxon>
        <taxon>Actinomycetes</taxon>
        <taxon>Cryptosporangiales</taxon>
        <taxon>Cryptosporangiaceae</taxon>
        <taxon>Cryptosporangium</taxon>
    </lineage>
</organism>
<feature type="domain" description="AB hydrolase-1" evidence="1">
    <location>
        <begin position="25"/>
        <end position="258"/>
    </location>
</feature>
<name>A0ABP6T160_9ACTN</name>
<evidence type="ECO:0000313" key="3">
    <source>
        <dbReference type="Proteomes" id="UP001501676"/>
    </source>
</evidence>
<evidence type="ECO:0000313" key="2">
    <source>
        <dbReference type="EMBL" id="GAA3389514.1"/>
    </source>
</evidence>
<dbReference type="InterPro" id="IPR000073">
    <property type="entry name" value="AB_hydrolase_1"/>
</dbReference>
<dbReference type="EMBL" id="BAAAYN010000024">
    <property type="protein sequence ID" value="GAA3389514.1"/>
    <property type="molecule type" value="Genomic_DNA"/>
</dbReference>